<dbReference type="AlphaFoldDB" id="A0A2N3YLL2"/>
<evidence type="ECO:0000313" key="1">
    <source>
        <dbReference type="EMBL" id="PKW27740.1"/>
    </source>
</evidence>
<name>A0A2N3YLL2_9MICO</name>
<dbReference type="Proteomes" id="UP000233781">
    <property type="component" value="Unassembled WGS sequence"/>
</dbReference>
<comment type="caution">
    <text evidence="1">The sequence shown here is derived from an EMBL/GenBank/DDBJ whole genome shotgun (WGS) entry which is preliminary data.</text>
</comment>
<keyword evidence="2" id="KW-1185">Reference proteome</keyword>
<evidence type="ECO:0000313" key="2">
    <source>
        <dbReference type="Proteomes" id="UP000233781"/>
    </source>
</evidence>
<reference evidence="1 2" key="1">
    <citation type="submission" date="2017-12" db="EMBL/GenBank/DDBJ databases">
        <title>Sequencing the genomes of 1000 Actinobacteria strains.</title>
        <authorList>
            <person name="Klenk H.-P."/>
        </authorList>
    </citation>
    <scope>NUCLEOTIDE SEQUENCE [LARGE SCALE GENOMIC DNA]</scope>
    <source>
        <strain evidence="1 2">DSM 12806</strain>
    </source>
</reference>
<accession>A0A2N3YLL2</accession>
<organism evidence="1 2">
    <name type="scientific">Phycicoccus duodecadis</name>
    <dbReference type="NCBI Taxonomy" id="173053"/>
    <lineage>
        <taxon>Bacteria</taxon>
        <taxon>Bacillati</taxon>
        <taxon>Actinomycetota</taxon>
        <taxon>Actinomycetes</taxon>
        <taxon>Micrococcales</taxon>
        <taxon>Intrasporangiaceae</taxon>
        <taxon>Phycicoccus</taxon>
    </lineage>
</organism>
<protein>
    <recommendedName>
        <fullName evidence="3">DUF4230 domain-containing protein</fullName>
    </recommendedName>
</protein>
<sequence length="201" mass="21531">MIKSVVKVVAGGVVVAILLIGGLVVATTQGWSLPFGSRSESRDSQVIQAIERTQEVSLVSLSIQGITSQKTNATLFGRTIPGSSSSVFLQYTFKGKLGIDGAAVKVATVGQSAYRVTVPEFVFIGYDEPTFEVATEDGDFLSWTAPKPDTLKMVNEILDKKAQQKYLDSNQGVLKDQAKTVYTTLITTIDPAAVVTMEFAS</sequence>
<proteinExistence type="predicted"/>
<evidence type="ECO:0008006" key="3">
    <source>
        <dbReference type="Google" id="ProtNLM"/>
    </source>
</evidence>
<dbReference type="OrthoDB" id="4410230at2"/>
<gene>
    <name evidence="1" type="ORF">ATL31_2591</name>
</gene>
<dbReference type="EMBL" id="PJNE01000001">
    <property type="protein sequence ID" value="PKW27740.1"/>
    <property type="molecule type" value="Genomic_DNA"/>
</dbReference>
<dbReference type="RefSeq" id="WP_101396119.1">
    <property type="nucleotide sequence ID" value="NZ_PJNE01000001.1"/>
</dbReference>